<proteinExistence type="predicted"/>
<dbReference type="InParanoid" id="A0A4S2MP21"/>
<keyword evidence="2" id="KW-1185">Reference proteome</keyword>
<reference evidence="1 2" key="1">
    <citation type="submission" date="2019-04" db="EMBL/GenBank/DDBJ databases">
        <title>Comparative genomics and transcriptomics to analyze fruiting body development in filamentous ascomycetes.</title>
        <authorList>
            <consortium name="DOE Joint Genome Institute"/>
            <person name="Lutkenhaus R."/>
            <person name="Traeger S."/>
            <person name="Breuer J."/>
            <person name="Kuo A."/>
            <person name="Lipzen A."/>
            <person name="Pangilinan J."/>
            <person name="Dilworth D."/>
            <person name="Sandor L."/>
            <person name="Poggeler S."/>
            <person name="Barry K."/>
            <person name="Grigoriev I.V."/>
            <person name="Nowrousian M."/>
        </authorList>
    </citation>
    <scope>NUCLEOTIDE SEQUENCE [LARGE SCALE GENOMIC DNA]</scope>
    <source>
        <strain evidence="1 2">CBS 389.68</strain>
    </source>
</reference>
<evidence type="ECO:0000313" key="2">
    <source>
        <dbReference type="Proteomes" id="UP000298138"/>
    </source>
</evidence>
<dbReference type="Proteomes" id="UP000298138">
    <property type="component" value="Unassembled WGS sequence"/>
</dbReference>
<sequence length="112" mass="12009">MTGKTICGVIAARRAALTPGPGDVIPCFRLGMGLGGMEWNKRSFSVGVGVGVNRSKQPDAIQDNEDVILSFVHGSLTTGSIPSYTLKGRVPIDSHHYHDMQIVQNPGNEMMN</sequence>
<evidence type="ECO:0000313" key="1">
    <source>
        <dbReference type="EMBL" id="TGZ76248.1"/>
    </source>
</evidence>
<name>A0A4S2MP21_9PEZI</name>
<gene>
    <name evidence="1" type="ORF">EX30DRAFT_391251</name>
</gene>
<organism evidence="1 2">
    <name type="scientific">Ascodesmis nigricans</name>
    <dbReference type="NCBI Taxonomy" id="341454"/>
    <lineage>
        <taxon>Eukaryota</taxon>
        <taxon>Fungi</taxon>
        <taxon>Dikarya</taxon>
        <taxon>Ascomycota</taxon>
        <taxon>Pezizomycotina</taxon>
        <taxon>Pezizomycetes</taxon>
        <taxon>Pezizales</taxon>
        <taxon>Ascodesmidaceae</taxon>
        <taxon>Ascodesmis</taxon>
    </lineage>
</organism>
<dbReference type="EMBL" id="ML220191">
    <property type="protein sequence ID" value="TGZ76248.1"/>
    <property type="molecule type" value="Genomic_DNA"/>
</dbReference>
<dbReference type="AlphaFoldDB" id="A0A4S2MP21"/>
<protein>
    <submittedName>
        <fullName evidence="1">Uncharacterized protein</fullName>
    </submittedName>
</protein>
<accession>A0A4S2MP21</accession>